<evidence type="ECO:0000313" key="8">
    <source>
        <dbReference type="Proteomes" id="UP000327157"/>
    </source>
</evidence>
<evidence type="ECO:0000313" key="7">
    <source>
        <dbReference type="EMBL" id="KAB2612091.1"/>
    </source>
</evidence>
<dbReference type="FunFam" id="1.20.1050.10:FF:000012">
    <property type="entry name" value="Tau class glutathione S-transferase"/>
    <property type="match status" value="1"/>
</dbReference>
<evidence type="ECO:0000259" key="5">
    <source>
        <dbReference type="PROSITE" id="PS50405"/>
    </source>
</evidence>
<feature type="domain" description="GST C-terminal" evidence="5">
    <location>
        <begin position="86"/>
        <end position="213"/>
    </location>
</feature>
<comment type="subcellular location">
    <subcellularLocation>
        <location evidence="3">Cytoplasm</location>
        <location evidence="3">Cytosol</location>
    </subcellularLocation>
</comment>
<dbReference type="PANTHER" id="PTHR11260:SF765">
    <property type="entry name" value="GLUTATHIONE TRANSFERASE"/>
    <property type="match status" value="1"/>
</dbReference>
<protein>
    <recommendedName>
        <fullName evidence="3">Glutathione S-transferase</fullName>
        <ecNumber evidence="3">2.5.1.18</ecNumber>
    </recommendedName>
</protein>
<dbReference type="InterPro" id="IPR004045">
    <property type="entry name" value="Glutathione_S-Trfase_N"/>
</dbReference>
<comment type="function">
    <text evidence="3">Is involved in the conjugation of reduced glutathione to a wide number of exogenous and endogenous hydrophobic electrophiles.</text>
</comment>
<dbReference type="InterPro" id="IPR036282">
    <property type="entry name" value="Glutathione-S-Trfase_C_sf"/>
</dbReference>
<dbReference type="GO" id="GO:0006749">
    <property type="term" value="P:glutathione metabolic process"/>
    <property type="evidence" value="ECO:0007669"/>
    <property type="project" value="InterPro"/>
</dbReference>
<proteinExistence type="inferred from homology"/>
<dbReference type="EMBL" id="SMOL01000747">
    <property type="protein sequence ID" value="KAB2600510.1"/>
    <property type="molecule type" value="Genomic_DNA"/>
</dbReference>
<dbReference type="InterPro" id="IPR036249">
    <property type="entry name" value="Thioredoxin-like_sf"/>
</dbReference>
<dbReference type="SFLD" id="SFLDS00019">
    <property type="entry name" value="Glutathione_Transferase_(cytos"/>
    <property type="match status" value="1"/>
</dbReference>
<feature type="domain" description="GST N-terminal" evidence="4">
    <location>
        <begin position="2"/>
        <end position="81"/>
    </location>
</feature>
<dbReference type="SUPFAM" id="SSF47616">
    <property type="entry name" value="GST C-terminal domain-like"/>
    <property type="match status" value="1"/>
</dbReference>
<dbReference type="InterPro" id="IPR045073">
    <property type="entry name" value="Omega/Tau-like"/>
</dbReference>
<gene>
    <name evidence="7" type="ORF">D8674_042976</name>
    <name evidence="6" type="ORF">D8674_043034</name>
</gene>
<dbReference type="InterPro" id="IPR045074">
    <property type="entry name" value="GST_C_Tau"/>
</dbReference>
<dbReference type="InterPro" id="IPR040079">
    <property type="entry name" value="Glutathione_S-Trfase"/>
</dbReference>
<comment type="catalytic activity">
    <reaction evidence="2 3">
        <text>RX + glutathione = an S-substituted glutathione + a halide anion + H(+)</text>
        <dbReference type="Rhea" id="RHEA:16437"/>
        <dbReference type="ChEBI" id="CHEBI:15378"/>
        <dbReference type="ChEBI" id="CHEBI:16042"/>
        <dbReference type="ChEBI" id="CHEBI:17792"/>
        <dbReference type="ChEBI" id="CHEBI:57925"/>
        <dbReference type="ChEBI" id="CHEBI:90779"/>
        <dbReference type="EC" id="2.5.1.18"/>
    </reaction>
</comment>
<dbReference type="InterPro" id="IPR010987">
    <property type="entry name" value="Glutathione-S-Trfase_C-like"/>
</dbReference>
<dbReference type="CDD" id="cd03185">
    <property type="entry name" value="GST_C_Tau"/>
    <property type="match status" value="1"/>
</dbReference>
<dbReference type="EC" id="2.5.1.18" evidence="3"/>
<keyword evidence="8" id="KW-1185">Reference proteome</keyword>
<dbReference type="SUPFAM" id="SSF52833">
    <property type="entry name" value="Thioredoxin-like"/>
    <property type="match status" value="1"/>
</dbReference>
<dbReference type="PROSITE" id="PS50405">
    <property type="entry name" value="GST_CTER"/>
    <property type="match status" value="1"/>
</dbReference>
<dbReference type="OrthoDB" id="1162077at2759"/>
<reference evidence="6 8" key="2">
    <citation type="submission" date="2019-11" db="EMBL/GenBank/DDBJ databases">
        <title>A de novo genome assembly of a pear dwarfing rootstock.</title>
        <authorList>
            <person name="Wang F."/>
            <person name="Wang J."/>
            <person name="Li S."/>
            <person name="Zhang Y."/>
            <person name="Fang M."/>
            <person name="Ma L."/>
            <person name="Zhao Y."/>
            <person name="Jiang S."/>
        </authorList>
    </citation>
    <scope>NUCLEOTIDE SEQUENCE [LARGE SCALE GENOMIC DNA]</scope>
    <source>
        <strain evidence="6">S2</strain>
        <tissue evidence="6">Leaf</tissue>
    </source>
</reference>
<dbReference type="GO" id="GO:0004364">
    <property type="term" value="F:glutathione transferase activity"/>
    <property type="evidence" value="ECO:0007669"/>
    <property type="project" value="UniProtKB-UniRule"/>
</dbReference>
<name>A0A5N5FH22_9ROSA</name>
<dbReference type="FunFam" id="3.40.30.10:FF:000014">
    <property type="entry name" value="Tau class glutathione S-transferase"/>
    <property type="match status" value="1"/>
</dbReference>
<dbReference type="Gene3D" id="1.20.1050.10">
    <property type="match status" value="1"/>
</dbReference>
<evidence type="ECO:0000256" key="1">
    <source>
        <dbReference type="ARBA" id="ARBA00022679"/>
    </source>
</evidence>
<dbReference type="CDD" id="cd03058">
    <property type="entry name" value="GST_N_Tau"/>
    <property type="match status" value="1"/>
</dbReference>
<dbReference type="PANTHER" id="PTHR11260">
    <property type="entry name" value="GLUTATHIONE S-TRANSFERASE, GST, SUPERFAMILY, GST DOMAIN CONTAINING"/>
    <property type="match status" value="1"/>
</dbReference>
<dbReference type="SFLD" id="SFLDG00358">
    <property type="entry name" value="Main_(cytGST)"/>
    <property type="match status" value="1"/>
</dbReference>
<evidence type="ECO:0000256" key="2">
    <source>
        <dbReference type="ARBA" id="ARBA00047960"/>
    </source>
</evidence>
<evidence type="ECO:0000256" key="3">
    <source>
        <dbReference type="RuleBase" id="RU369102"/>
    </source>
</evidence>
<dbReference type="Gene3D" id="3.40.30.10">
    <property type="entry name" value="Glutaredoxin"/>
    <property type="match status" value="1"/>
</dbReference>
<dbReference type="Proteomes" id="UP000327157">
    <property type="component" value="Unassembled WGS sequence"/>
</dbReference>
<dbReference type="PROSITE" id="PS50404">
    <property type="entry name" value="GST_NTER"/>
    <property type="match status" value="1"/>
</dbReference>
<keyword evidence="1 3" id="KW-0808">Transferase</keyword>
<sequence length="221" mass="25731">MEEVKLLGFWPSPFVYRVIWALKLKGVKYEYIEQDIFNKSELLLQCNPVYKKVPVLLHRGKPISESVVILEYIEETWPENHLLPEDAYERALARFWIQFHTCQIPSFHAFFGLTAGEDQQKTIESVLETLKILEEQGLGDKKFFGGDSINLVDITHGWLALWFGAVEEMVGVKLLEPSTLPRLHAWVQNFKQVPVIRDNLPDYQKLVAHMKRVREMLVPQV</sequence>
<dbReference type="GO" id="GO:0005829">
    <property type="term" value="C:cytosol"/>
    <property type="evidence" value="ECO:0007669"/>
    <property type="project" value="UniProtKB-SubCell"/>
</dbReference>
<comment type="similarity">
    <text evidence="3">Belongs to the GST superfamily.</text>
</comment>
<keyword evidence="3" id="KW-0963">Cytoplasm</keyword>
<reference evidence="6 8" key="1">
    <citation type="submission" date="2019-09" db="EMBL/GenBank/DDBJ databases">
        <authorList>
            <person name="Ou C."/>
        </authorList>
    </citation>
    <scope>NUCLEOTIDE SEQUENCE [LARGE SCALE GENOMIC DNA]</scope>
    <source>
        <strain evidence="6">S2</strain>
        <tissue evidence="6">Leaf</tissue>
    </source>
</reference>
<accession>A0A5N5FH22</accession>
<evidence type="ECO:0000259" key="4">
    <source>
        <dbReference type="PROSITE" id="PS50404"/>
    </source>
</evidence>
<dbReference type="SFLD" id="SFLDG01152">
    <property type="entry name" value="Main.3:_Omega-_and_Tau-like"/>
    <property type="match status" value="1"/>
</dbReference>
<evidence type="ECO:0000313" key="6">
    <source>
        <dbReference type="EMBL" id="KAB2600510.1"/>
    </source>
</evidence>
<dbReference type="AlphaFoldDB" id="A0A5N5FH22"/>
<dbReference type="Pfam" id="PF13410">
    <property type="entry name" value="GST_C_2"/>
    <property type="match status" value="1"/>
</dbReference>
<dbReference type="Pfam" id="PF02798">
    <property type="entry name" value="GST_N"/>
    <property type="match status" value="1"/>
</dbReference>
<dbReference type="EMBL" id="SMOL01000471">
    <property type="protein sequence ID" value="KAB2612091.1"/>
    <property type="molecule type" value="Genomic_DNA"/>
</dbReference>
<comment type="caution">
    <text evidence="6">The sequence shown here is derived from an EMBL/GenBank/DDBJ whole genome shotgun (WGS) entry which is preliminary data.</text>
</comment>
<organism evidence="6 8">
    <name type="scientific">Pyrus ussuriensis x Pyrus communis</name>
    <dbReference type="NCBI Taxonomy" id="2448454"/>
    <lineage>
        <taxon>Eukaryota</taxon>
        <taxon>Viridiplantae</taxon>
        <taxon>Streptophyta</taxon>
        <taxon>Embryophyta</taxon>
        <taxon>Tracheophyta</taxon>
        <taxon>Spermatophyta</taxon>
        <taxon>Magnoliopsida</taxon>
        <taxon>eudicotyledons</taxon>
        <taxon>Gunneridae</taxon>
        <taxon>Pentapetalae</taxon>
        <taxon>rosids</taxon>
        <taxon>fabids</taxon>
        <taxon>Rosales</taxon>
        <taxon>Rosaceae</taxon>
        <taxon>Amygdaloideae</taxon>
        <taxon>Maleae</taxon>
        <taxon>Pyrus</taxon>
    </lineage>
</organism>